<dbReference type="EMBL" id="VVIM01000004">
    <property type="protein sequence ID" value="KAB0800286.1"/>
    <property type="molecule type" value="Genomic_DNA"/>
</dbReference>
<accession>A0A5N4ASJ2</accession>
<dbReference type="InParanoid" id="A0A5N4ASJ2"/>
<evidence type="ECO:0000313" key="2">
    <source>
        <dbReference type="EMBL" id="KAB0800286.1"/>
    </source>
</evidence>
<keyword evidence="1" id="KW-0472">Membrane</keyword>
<name>A0A5N4ASJ2_PHOPY</name>
<keyword evidence="3" id="KW-1185">Reference proteome</keyword>
<sequence>MVGTDKEVHCRHLSKIPGQNHSKIYLDTPNNGEYCYTTIIVTYGTFTDHYDFFNLKTQCSRGKHRLDPDDATGTLRHQTPLRFLSPANRDDTRISSEPGNKITLETKLVIELQSCLSVIVVVYLIYWVNFLLKI</sequence>
<protein>
    <submittedName>
        <fullName evidence="2">Uncharacterized protein</fullName>
    </submittedName>
</protein>
<keyword evidence="1" id="KW-1133">Transmembrane helix</keyword>
<proteinExistence type="predicted"/>
<feature type="transmembrane region" description="Helical" evidence="1">
    <location>
        <begin position="108"/>
        <end position="128"/>
    </location>
</feature>
<keyword evidence="1" id="KW-0812">Transmembrane</keyword>
<evidence type="ECO:0000256" key="1">
    <source>
        <dbReference type="SAM" id="Phobius"/>
    </source>
</evidence>
<reference evidence="2 3" key="1">
    <citation type="journal article" date="2018" name="Elife">
        <title>Firefly genomes illuminate parallel origins of bioluminescence in beetles.</title>
        <authorList>
            <person name="Fallon T.R."/>
            <person name="Lower S.E."/>
            <person name="Chang C.H."/>
            <person name="Bessho-Uehara M."/>
            <person name="Martin G.J."/>
            <person name="Bewick A.J."/>
            <person name="Behringer M."/>
            <person name="Debat H.J."/>
            <person name="Wong I."/>
            <person name="Day J.C."/>
            <person name="Suvorov A."/>
            <person name="Silva C.J."/>
            <person name="Stanger-Hall K.F."/>
            <person name="Hall D.W."/>
            <person name="Schmitz R.J."/>
            <person name="Nelson D.R."/>
            <person name="Lewis S.M."/>
            <person name="Shigenobu S."/>
            <person name="Bybee S.M."/>
            <person name="Larracuente A.M."/>
            <person name="Oba Y."/>
            <person name="Weng J.K."/>
        </authorList>
    </citation>
    <scope>NUCLEOTIDE SEQUENCE [LARGE SCALE GENOMIC DNA]</scope>
    <source>
        <strain evidence="2">1611_PpyrPB1</strain>
        <tissue evidence="2">Whole body</tissue>
    </source>
</reference>
<evidence type="ECO:0000313" key="3">
    <source>
        <dbReference type="Proteomes" id="UP000327044"/>
    </source>
</evidence>
<organism evidence="2 3">
    <name type="scientific">Photinus pyralis</name>
    <name type="common">Common eastern firefly</name>
    <name type="synonym">Lampyris pyralis</name>
    <dbReference type="NCBI Taxonomy" id="7054"/>
    <lineage>
        <taxon>Eukaryota</taxon>
        <taxon>Metazoa</taxon>
        <taxon>Ecdysozoa</taxon>
        <taxon>Arthropoda</taxon>
        <taxon>Hexapoda</taxon>
        <taxon>Insecta</taxon>
        <taxon>Pterygota</taxon>
        <taxon>Neoptera</taxon>
        <taxon>Endopterygota</taxon>
        <taxon>Coleoptera</taxon>
        <taxon>Polyphaga</taxon>
        <taxon>Elateriformia</taxon>
        <taxon>Elateroidea</taxon>
        <taxon>Lampyridae</taxon>
        <taxon>Lampyrinae</taxon>
        <taxon>Photinus</taxon>
    </lineage>
</organism>
<dbReference type="AlphaFoldDB" id="A0A5N4ASJ2"/>
<gene>
    <name evidence="2" type="ORF">PPYR_06026</name>
</gene>
<comment type="caution">
    <text evidence="2">The sequence shown here is derived from an EMBL/GenBank/DDBJ whole genome shotgun (WGS) entry which is preliminary data.</text>
</comment>
<dbReference type="Proteomes" id="UP000327044">
    <property type="component" value="Unassembled WGS sequence"/>
</dbReference>